<dbReference type="InterPro" id="IPR004616">
    <property type="entry name" value="Leu/Phe-tRNA_Trfase"/>
</dbReference>
<evidence type="ECO:0000256" key="6">
    <source>
        <dbReference type="ARBA" id="ARBA00050652"/>
    </source>
</evidence>
<dbReference type="InterPro" id="IPR042203">
    <property type="entry name" value="Leu/Phe-tRNA_Trfase_C"/>
</dbReference>
<evidence type="ECO:0000256" key="10">
    <source>
        <dbReference type="ARBA" id="ARBA00066767"/>
    </source>
</evidence>
<comment type="function">
    <text evidence="8 15">Functions in the N-end rule pathway of protein degradation where it conjugates Leu, Phe and, less efficiently, Met from aminoacyl-tRNAs to the N-termini of proteins containing an N-terminal arginine or lysine.</text>
</comment>
<dbReference type="Gene3D" id="3.40.630.70">
    <property type="entry name" value="Leucyl/phenylalanyl-tRNA-protein transferase, C-terminal domain"/>
    <property type="match status" value="1"/>
</dbReference>
<dbReference type="GO" id="GO:0008914">
    <property type="term" value="F:leucyl-tRNA--protein transferase activity"/>
    <property type="evidence" value="ECO:0007669"/>
    <property type="project" value="UniProtKB-UniRule"/>
</dbReference>
<dbReference type="SUPFAM" id="SSF55729">
    <property type="entry name" value="Acyl-CoA N-acyltransferases (Nat)"/>
    <property type="match status" value="1"/>
</dbReference>
<dbReference type="GO" id="GO:0005737">
    <property type="term" value="C:cytoplasm"/>
    <property type="evidence" value="ECO:0007669"/>
    <property type="project" value="UniProtKB-SubCell"/>
</dbReference>
<proteinExistence type="inferred from homology"/>
<keyword evidence="4 15" id="KW-0012">Acyltransferase</keyword>
<dbReference type="Gene3D" id="3.30.70.3550">
    <property type="entry name" value="Leucyl/phenylalanyl-tRNA-protein transferase, N-terminal domain"/>
    <property type="match status" value="1"/>
</dbReference>
<dbReference type="EC" id="2.3.2.6" evidence="10 15"/>
<dbReference type="OrthoDB" id="9790282at2"/>
<comment type="caution">
    <text evidence="17">The sequence shown here is derived from an EMBL/GenBank/DDBJ whole genome shotgun (WGS) entry which is preliminary data.</text>
</comment>
<name>A0A1L9AWF2_9BACT</name>
<evidence type="ECO:0000256" key="11">
    <source>
        <dbReference type="ARBA" id="ARBA00074372"/>
    </source>
</evidence>
<evidence type="ECO:0000313" key="18">
    <source>
        <dbReference type="Proteomes" id="UP000182229"/>
    </source>
</evidence>
<protein>
    <recommendedName>
        <fullName evidence="11 15">Leucyl/phenylalanyl-tRNA--protein transferase</fullName>
        <ecNumber evidence="10 15">2.3.2.6</ecNumber>
    </recommendedName>
    <alternativeName>
        <fullName evidence="12 15">L/F-transferase</fullName>
    </alternativeName>
    <alternativeName>
        <fullName evidence="13 15">Leucyltransferase</fullName>
    </alternativeName>
    <alternativeName>
        <fullName evidence="14 15">Phenyalanyltransferase</fullName>
    </alternativeName>
</protein>
<evidence type="ECO:0000313" key="17">
    <source>
        <dbReference type="EMBL" id="OJH34317.1"/>
    </source>
</evidence>
<dbReference type="RefSeq" id="WP_071904642.1">
    <property type="nucleotide sequence ID" value="NZ_MPIN01000020.1"/>
</dbReference>
<dbReference type="NCBIfam" id="TIGR00667">
    <property type="entry name" value="aat"/>
    <property type="match status" value="1"/>
</dbReference>
<dbReference type="HAMAP" id="MF_00688">
    <property type="entry name" value="Leu_Phe_trans"/>
    <property type="match status" value="1"/>
</dbReference>
<evidence type="ECO:0000256" key="14">
    <source>
        <dbReference type="ARBA" id="ARBA00083640"/>
    </source>
</evidence>
<evidence type="ECO:0000256" key="4">
    <source>
        <dbReference type="ARBA" id="ARBA00023315"/>
    </source>
</evidence>
<dbReference type="FunFam" id="3.30.70.3550:FF:000001">
    <property type="entry name" value="Leucyl/phenylalanyl-tRNA--protein transferase"/>
    <property type="match status" value="1"/>
</dbReference>
<comment type="similarity">
    <text evidence="9 15">Belongs to the L/F-transferase family.</text>
</comment>
<evidence type="ECO:0000256" key="3">
    <source>
        <dbReference type="ARBA" id="ARBA00022679"/>
    </source>
</evidence>
<organism evidence="17 18">
    <name type="scientific">Cystobacter ferrugineus</name>
    <dbReference type="NCBI Taxonomy" id="83449"/>
    <lineage>
        <taxon>Bacteria</taxon>
        <taxon>Pseudomonadati</taxon>
        <taxon>Myxococcota</taxon>
        <taxon>Myxococcia</taxon>
        <taxon>Myxococcales</taxon>
        <taxon>Cystobacterineae</taxon>
        <taxon>Archangiaceae</taxon>
        <taxon>Cystobacter</taxon>
    </lineage>
</organism>
<dbReference type="GO" id="GO:0030163">
    <property type="term" value="P:protein catabolic process"/>
    <property type="evidence" value="ECO:0007669"/>
    <property type="project" value="UniProtKB-UniRule"/>
</dbReference>
<dbReference type="InterPro" id="IPR016181">
    <property type="entry name" value="Acyl_CoA_acyltransferase"/>
</dbReference>
<sequence>MPIYLLGDNPNLFPPPERADRTGLLAVGGDLSPERLLAAYSRGIFPWYNEGQPLLWHSPNPRFVLEPAKLHVGRSLRKTLKAGFYDIRWDTAFADVIAACARVPRPGQDGTWITDDMQRAYVTLHELGYAHSVEAWAEGELQGGFYGVSLGAAFFGESMFAHAPDASKVAFVTAVERFQSWGFHFIDCQVETEHLARFGAEPWPRKHFLEALARAQREPTRRGRWSSGTDAPAGSNP</sequence>
<reference evidence="18" key="1">
    <citation type="submission" date="2016-11" db="EMBL/GenBank/DDBJ databases">
        <authorList>
            <person name="Shukria A."/>
            <person name="Stevens D.C."/>
        </authorList>
    </citation>
    <scope>NUCLEOTIDE SEQUENCE [LARGE SCALE GENOMIC DNA]</scope>
    <source>
        <strain evidence="18">Cbfe23</strain>
    </source>
</reference>
<dbReference type="InterPro" id="IPR042221">
    <property type="entry name" value="Leu/Phe-tRNA_Trfase_N"/>
</dbReference>
<keyword evidence="18" id="KW-1185">Reference proteome</keyword>
<keyword evidence="2 15" id="KW-0963">Cytoplasm</keyword>
<evidence type="ECO:0000256" key="16">
    <source>
        <dbReference type="SAM" id="MobiDB-lite"/>
    </source>
</evidence>
<comment type="catalytic activity">
    <reaction evidence="6 15">
        <text>N-terminal L-arginyl-[protein] + L-leucyl-tRNA(Leu) = N-terminal L-leucyl-L-arginyl-[protein] + tRNA(Leu) + H(+)</text>
        <dbReference type="Rhea" id="RHEA:50416"/>
        <dbReference type="Rhea" id="RHEA-COMP:9613"/>
        <dbReference type="Rhea" id="RHEA-COMP:9622"/>
        <dbReference type="Rhea" id="RHEA-COMP:12672"/>
        <dbReference type="Rhea" id="RHEA-COMP:12673"/>
        <dbReference type="ChEBI" id="CHEBI:15378"/>
        <dbReference type="ChEBI" id="CHEBI:64719"/>
        <dbReference type="ChEBI" id="CHEBI:78442"/>
        <dbReference type="ChEBI" id="CHEBI:78494"/>
        <dbReference type="ChEBI" id="CHEBI:133044"/>
        <dbReference type="EC" id="2.3.2.6"/>
    </reaction>
</comment>
<gene>
    <name evidence="15" type="primary">aat</name>
    <name evidence="17" type="ORF">BON30_44200</name>
</gene>
<comment type="subcellular location">
    <subcellularLocation>
        <location evidence="1 15">Cytoplasm</location>
    </subcellularLocation>
</comment>
<feature type="region of interest" description="Disordered" evidence="16">
    <location>
        <begin position="215"/>
        <end position="237"/>
    </location>
</feature>
<evidence type="ECO:0000256" key="7">
    <source>
        <dbReference type="ARBA" id="ARBA00051538"/>
    </source>
</evidence>
<evidence type="ECO:0000256" key="9">
    <source>
        <dbReference type="ARBA" id="ARBA00061535"/>
    </source>
</evidence>
<dbReference type="STRING" id="83449.BON30_44200"/>
<keyword evidence="3 15" id="KW-0808">Transferase</keyword>
<dbReference type="EMBL" id="MPIN01000020">
    <property type="protein sequence ID" value="OJH34317.1"/>
    <property type="molecule type" value="Genomic_DNA"/>
</dbReference>
<dbReference type="PANTHER" id="PTHR30098">
    <property type="entry name" value="LEUCYL/PHENYLALANYL-TRNA--PROTEIN TRANSFERASE"/>
    <property type="match status" value="1"/>
</dbReference>
<comment type="catalytic activity">
    <reaction evidence="7 15">
        <text>N-terminal L-lysyl-[protein] + L-leucyl-tRNA(Leu) = N-terminal L-leucyl-L-lysyl-[protein] + tRNA(Leu) + H(+)</text>
        <dbReference type="Rhea" id="RHEA:12340"/>
        <dbReference type="Rhea" id="RHEA-COMP:9613"/>
        <dbReference type="Rhea" id="RHEA-COMP:9622"/>
        <dbReference type="Rhea" id="RHEA-COMP:12670"/>
        <dbReference type="Rhea" id="RHEA-COMP:12671"/>
        <dbReference type="ChEBI" id="CHEBI:15378"/>
        <dbReference type="ChEBI" id="CHEBI:65249"/>
        <dbReference type="ChEBI" id="CHEBI:78442"/>
        <dbReference type="ChEBI" id="CHEBI:78494"/>
        <dbReference type="ChEBI" id="CHEBI:133043"/>
        <dbReference type="EC" id="2.3.2.6"/>
    </reaction>
</comment>
<reference evidence="17 18" key="2">
    <citation type="submission" date="2016-12" db="EMBL/GenBank/DDBJ databases">
        <title>Draft Genome Sequence of Cystobacter ferrugineus Strain Cbfe23.</title>
        <authorList>
            <person name="Akbar S."/>
            <person name="Dowd S.E."/>
            <person name="Stevens D.C."/>
        </authorList>
    </citation>
    <scope>NUCLEOTIDE SEQUENCE [LARGE SCALE GENOMIC DNA]</scope>
    <source>
        <strain evidence="17 18">Cbfe23</strain>
    </source>
</reference>
<evidence type="ECO:0000256" key="2">
    <source>
        <dbReference type="ARBA" id="ARBA00022490"/>
    </source>
</evidence>
<evidence type="ECO:0000256" key="1">
    <source>
        <dbReference type="ARBA" id="ARBA00004496"/>
    </source>
</evidence>
<comment type="catalytic activity">
    <reaction evidence="5 15">
        <text>L-phenylalanyl-tRNA(Phe) + an N-terminal L-alpha-aminoacyl-[protein] = an N-terminal L-phenylalanyl-L-alpha-aminoacyl-[protein] + tRNA(Phe)</text>
        <dbReference type="Rhea" id="RHEA:43632"/>
        <dbReference type="Rhea" id="RHEA-COMP:9668"/>
        <dbReference type="Rhea" id="RHEA-COMP:9699"/>
        <dbReference type="Rhea" id="RHEA-COMP:10636"/>
        <dbReference type="Rhea" id="RHEA-COMP:10637"/>
        <dbReference type="ChEBI" id="CHEBI:78442"/>
        <dbReference type="ChEBI" id="CHEBI:78531"/>
        <dbReference type="ChEBI" id="CHEBI:78597"/>
        <dbReference type="ChEBI" id="CHEBI:83561"/>
        <dbReference type="EC" id="2.3.2.6"/>
    </reaction>
</comment>
<dbReference type="PANTHER" id="PTHR30098:SF2">
    <property type="entry name" value="LEUCYL_PHENYLALANYL-TRNA--PROTEIN TRANSFERASE"/>
    <property type="match status" value="1"/>
</dbReference>
<evidence type="ECO:0000256" key="15">
    <source>
        <dbReference type="HAMAP-Rule" id="MF_00688"/>
    </source>
</evidence>
<dbReference type="Pfam" id="PF03588">
    <property type="entry name" value="Leu_Phe_trans"/>
    <property type="match status" value="1"/>
</dbReference>
<evidence type="ECO:0000256" key="12">
    <source>
        <dbReference type="ARBA" id="ARBA00077136"/>
    </source>
</evidence>
<evidence type="ECO:0000256" key="13">
    <source>
        <dbReference type="ARBA" id="ARBA00077165"/>
    </source>
</evidence>
<dbReference type="AlphaFoldDB" id="A0A1L9AWF2"/>
<evidence type="ECO:0000256" key="8">
    <source>
        <dbReference type="ARBA" id="ARBA00054043"/>
    </source>
</evidence>
<accession>A0A1L9AWF2</accession>
<dbReference type="Proteomes" id="UP000182229">
    <property type="component" value="Unassembled WGS sequence"/>
</dbReference>
<evidence type="ECO:0000256" key="5">
    <source>
        <dbReference type="ARBA" id="ARBA00050607"/>
    </source>
</evidence>